<evidence type="ECO:0000256" key="5">
    <source>
        <dbReference type="ARBA" id="ARBA00023125"/>
    </source>
</evidence>
<keyword evidence="7 8" id="KW-0539">Nucleus</keyword>
<evidence type="ECO:0000256" key="7">
    <source>
        <dbReference type="ARBA" id="ARBA00023242"/>
    </source>
</evidence>
<dbReference type="GO" id="GO:0005634">
    <property type="term" value="C:nucleus"/>
    <property type="evidence" value="ECO:0007669"/>
    <property type="project" value="UniProtKB-SubCell"/>
</dbReference>
<dbReference type="PANTHER" id="PTHR31992:SF97">
    <property type="entry name" value="DOF ZINC FINGER PROTEIN"/>
    <property type="match status" value="1"/>
</dbReference>
<organism evidence="12 13">
    <name type="scientific">Phoenix dactylifera</name>
    <name type="common">Date palm</name>
    <dbReference type="NCBI Taxonomy" id="42345"/>
    <lineage>
        <taxon>Eukaryota</taxon>
        <taxon>Viridiplantae</taxon>
        <taxon>Streptophyta</taxon>
        <taxon>Embryophyta</taxon>
        <taxon>Tracheophyta</taxon>
        <taxon>Spermatophyta</taxon>
        <taxon>Magnoliopsida</taxon>
        <taxon>Liliopsida</taxon>
        <taxon>Arecaceae</taxon>
        <taxon>Coryphoideae</taxon>
        <taxon>Phoeniceae</taxon>
        <taxon>Phoenix</taxon>
    </lineage>
</organism>
<sequence>MGLSSNQASATGLDWSQDILRSGGLEMPKPVSQARNLQPQQQQQRQHWPPLVCPRCQSNNTKFCYYNNYSKSQPRHFCKTCRRHWTEGGTLRNVPVGGGRKNKRQKSTPTTSTAGNASAADSDTNASVINSSPVMPPQPQRQQKQSLPFSRDHSSIIFPEVLRQVLLRPPELPMQAEYGVAGSFITSLLATDPLLPPPSQFSTTMPLTIDSYSNIINPFSSSSSSSYPYVPVAEGQSPSINVTMGSSWQVAPPPQPVPDPSSAYWSGWEDDMASFVTTELKLPSRDKTEQP</sequence>
<dbReference type="GO" id="GO:0003677">
    <property type="term" value="F:DNA binding"/>
    <property type="evidence" value="ECO:0007669"/>
    <property type="project" value="UniProtKB-UniRule"/>
</dbReference>
<evidence type="ECO:0000256" key="1">
    <source>
        <dbReference type="ARBA" id="ARBA00022723"/>
    </source>
</evidence>
<dbReference type="GO" id="GO:0003700">
    <property type="term" value="F:DNA-binding transcription factor activity"/>
    <property type="evidence" value="ECO:0007669"/>
    <property type="project" value="UniProtKB-UniRule"/>
</dbReference>
<dbReference type="PROSITE" id="PS01361">
    <property type="entry name" value="ZF_DOF_1"/>
    <property type="match status" value="1"/>
</dbReference>
<evidence type="ECO:0000256" key="9">
    <source>
        <dbReference type="RuleBase" id="RU369094"/>
    </source>
</evidence>
<keyword evidence="4 9" id="KW-0805">Transcription regulation</keyword>
<dbReference type="RefSeq" id="XP_038978280.1">
    <property type="nucleotide sequence ID" value="XM_039122352.1"/>
</dbReference>
<name>A0A8B8ZVF8_PHODC</name>
<evidence type="ECO:0000256" key="10">
    <source>
        <dbReference type="SAM" id="MobiDB-lite"/>
    </source>
</evidence>
<dbReference type="GO" id="GO:0008270">
    <property type="term" value="F:zinc ion binding"/>
    <property type="evidence" value="ECO:0007669"/>
    <property type="project" value="UniProtKB-KW"/>
</dbReference>
<dbReference type="KEGG" id="pda:120108675"/>
<keyword evidence="3 9" id="KW-0862">Zinc</keyword>
<feature type="compositionally biased region" description="Low complexity" evidence="10">
    <location>
        <begin position="107"/>
        <end position="127"/>
    </location>
</feature>
<dbReference type="InterPro" id="IPR003851">
    <property type="entry name" value="Znf_Dof"/>
</dbReference>
<accession>A0A8B8ZVF8</accession>
<evidence type="ECO:0000256" key="6">
    <source>
        <dbReference type="ARBA" id="ARBA00023163"/>
    </source>
</evidence>
<keyword evidence="6 9" id="KW-0804">Transcription</keyword>
<keyword evidence="5 8" id="KW-0238">DNA-binding</keyword>
<dbReference type="PROSITE" id="PS50884">
    <property type="entry name" value="ZF_DOF_2"/>
    <property type="match status" value="1"/>
</dbReference>
<comment type="function">
    <text evidence="9">Transcription factor that binds specifically to a 5'-AA[AG]G-3' consensus core sequence.</text>
</comment>
<evidence type="ECO:0000256" key="8">
    <source>
        <dbReference type="PROSITE-ProRule" id="PRU00071"/>
    </source>
</evidence>
<evidence type="ECO:0000256" key="4">
    <source>
        <dbReference type="ARBA" id="ARBA00023015"/>
    </source>
</evidence>
<keyword evidence="2 8" id="KW-0863">Zinc-finger</keyword>
<gene>
    <name evidence="13" type="primary">LOC120108675</name>
</gene>
<evidence type="ECO:0000313" key="12">
    <source>
        <dbReference type="Proteomes" id="UP000228380"/>
    </source>
</evidence>
<dbReference type="InterPro" id="IPR045174">
    <property type="entry name" value="Dof"/>
</dbReference>
<dbReference type="GeneID" id="120108675"/>
<proteinExistence type="predicted"/>
<feature type="region of interest" description="Disordered" evidence="10">
    <location>
        <begin position="89"/>
        <end position="150"/>
    </location>
</feature>
<evidence type="ECO:0000256" key="3">
    <source>
        <dbReference type="ARBA" id="ARBA00022833"/>
    </source>
</evidence>
<keyword evidence="1 9" id="KW-0479">Metal-binding</keyword>
<comment type="subcellular location">
    <subcellularLocation>
        <location evidence="8 9">Nucleus</location>
    </subcellularLocation>
</comment>
<protein>
    <recommendedName>
        <fullName evidence="9">Dof zinc finger protein</fullName>
    </recommendedName>
</protein>
<evidence type="ECO:0000259" key="11">
    <source>
        <dbReference type="PROSITE" id="PS50884"/>
    </source>
</evidence>
<dbReference type="Proteomes" id="UP000228380">
    <property type="component" value="Unplaced"/>
</dbReference>
<reference evidence="13" key="1">
    <citation type="submission" date="2025-08" db="UniProtKB">
        <authorList>
            <consortium name="RefSeq"/>
        </authorList>
    </citation>
    <scope>IDENTIFICATION</scope>
    <source>
        <tissue evidence="13">Young leaves</tissue>
    </source>
</reference>
<feature type="domain" description="Dof-type" evidence="11">
    <location>
        <begin position="51"/>
        <end position="105"/>
    </location>
</feature>
<dbReference type="OrthoDB" id="1927254at2759"/>
<dbReference type="Pfam" id="PF02701">
    <property type="entry name" value="Zn_ribbon_Dof"/>
    <property type="match status" value="1"/>
</dbReference>
<evidence type="ECO:0000256" key="2">
    <source>
        <dbReference type="ARBA" id="ARBA00022771"/>
    </source>
</evidence>
<dbReference type="PANTHER" id="PTHR31992">
    <property type="entry name" value="DOF ZINC FINGER PROTEIN DOF1.4-RELATED"/>
    <property type="match status" value="1"/>
</dbReference>
<dbReference type="AlphaFoldDB" id="A0A8B8ZVF8"/>
<feature type="region of interest" description="Disordered" evidence="10">
    <location>
        <begin position="23"/>
        <end position="48"/>
    </location>
</feature>
<keyword evidence="12" id="KW-1185">Reference proteome</keyword>
<evidence type="ECO:0000313" key="13">
    <source>
        <dbReference type="RefSeq" id="XP_038978280.1"/>
    </source>
</evidence>